<accession>S4XXG7</accession>
<dbReference type="Proteomes" id="UP000014803">
    <property type="component" value="Chromosome"/>
</dbReference>
<dbReference type="eggNOG" id="ENOG5033AW7">
    <property type="taxonomic scope" value="Bacteria"/>
</dbReference>
<dbReference type="KEGG" id="scu:SCE1572_22615"/>
<protein>
    <submittedName>
        <fullName evidence="1">Uncharacterized protein</fullName>
    </submittedName>
</protein>
<proteinExistence type="predicted"/>
<sequence length="111" mass="13055">MVPEDIMSWIPKVEAKRHFCHKCKNELIFEVKLQRADTCPHCGVDLHCCKNCENWDPAAHNQCKEHIAEYIPDRERANYCTFFTFKNGVPEDNSKRIADSRSKLDNLFKKK</sequence>
<dbReference type="EMBL" id="CP003969">
    <property type="protein sequence ID" value="AGP37041.1"/>
    <property type="molecule type" value="Genomic_DNA"/>
</dbReference>
<gene>
    <name evidence="1" type="ORF">SCE1572_22615</name>
</gene>
<name>S4XXG7_SORCE</name>
<dbReference type="PATRIC" id="fig|1254432.3.peg.5118"/>
<dbReference type="AlphaFoldDB" id="S4XXG7"/>
<evidence type="ECO:0000313" key="1">
    <source>
        <dbReference type="EMBL" id="AGP37041.1"/>
    </source>
</evidence>
<reference evidence="1 2" key="1">
    <citation type="journal article" date="2013" name="Sci. Rep.">
        <title>Extraordinary expansion of a Sorangium cellulosum genome from an alkaline milieu.</title>
        <authorList>
            <person name="Han K."/>
            <person name="Li Z.F."/>
            <person name="Peng R."/>
            <person name="Zhu L.P."/>
            <person name="Zhou T."/>
            <person name="Wang L.G."/>
            <person name="Li S.G."/>
            <person name="Zhang X.B."/>
            <person name="Hu W."/>
            <person name="Wu Z.H."/>
            <person name="Qin N."/>
            <person name="Li Y.Z."/>
        </authorList>
    </citation>
    <scope>NUCLEOTIDE SEQUENCE [LARGE SCALE GENOMIC DNA]</scope>
    <source>
        <strain evidence="1 2">So0157-2</strain>
    </source>
</reference>
<dbReference type="HOGENOM" id="CLU_138568_1_0_7"/>
<evidence type="ECO:0000313" key="2">
    <source>
        <dbReference type="Proteomes" id="UP000014803"/>
    </source>
</evidence>
<dbReference type="STRING" id="1254432.SCE1572_22615"/>
<organism evidence="1 2">
    <name type="scientific">Sorangium cellulosum So0157-2</name>
    <dbReference type="NCBI Taxonomy" id="1254432"/>
    <lineage>
        <taxon>Bacteria</taxon>
        <taxon>Pseudomonadati</taxon>
        <taxon>Myxococcota</taxon>
        <taxon>Polyangia</taxon>
        <taxon>Polyangiales</taxon>
        <taxon>Polyangiaceae</taxon>
        <taxon>Sorangium</taxon>
    </lineage>
</organism>